<dbReference type="SUPFAM" id="SSF52833">
    <property type="entry name" value="Thioredoxin-like"/>
    <property type="match status" value="1"/>
</dbReference>
<dbReference type="Gene3D" id="3.40.30.10">
    <property type="entry name" value="Glutaredoxin"/>
    <property type="match status" value="1"/>
</dbReference>
<reference evidence="2" key="1">
    <citation type="submission" date="2020-05" db="EMBL/GenBank/DDBJ databases">
        <authorList>
            <person name="Chiriac C."/>
            <person name="Salcher M."/>
            <person name="Ghai R."/>
            <person name="Kavagutti S V."/>
        </authorList>
    </citation>
    <scope>NUCLEOTIDE SEQUENCE</scope>
</reference>
<name>A0A6J7LCE0_9ZZZZ</name>
<gene>
    <name evidence="1" type="ORF">UFOPK3573_00080</name>
    <name evidence="2" type="ORF">UFOPK3879_01051</name>
</gene>
<dbReference type="EMBL" id="CAFBMJ010000003">
    <property type="protein sequence ID" value="CAB4891025.1"/>
    <property type="molecule type" value="Genomic_DNA"/>
</dbReference>
<dbReference type="PROSITE" id="PS50005">
    <property type="entry name" value="TPR"/>
    <property type="match status" value="1"/>
</dbReference>
<dbReference type="InterPro" id="IPR011990">
    <property type="entry name" value="TPR-like_helical_dom_sf"/>
</dbReference>
<dbReference type="AlphaFoldDB" id="A0A6J7LCE0"/>
<evidence type="ECO:0000313" key="2">
    <source>
        <dbReference type="EMBL" id="CAB4965365.1"/>
    </source>
</evidence>
<sequence>MQAVKEWATKEPLSYPVLIDTMHIVADLYGIVNVPAALWIDENDKIVRPADSTPASDMWRSFSGVDSAVHHELLRRWVRHDELTMDADEVRSFQVLPTSEVQQARLHRRIAVVLREQGDEDGALEHMDKAEQLAPHDWTIRRGNMPLRGVDPFGEKFMEFVGEWSAAGSPGFKLGTGREK</sequence>
<dbReference type="InterPro" id="IPR019734">
    <property type="entry name" value="TPR_rpt"/>
</dbReference>
<dbReference type="SUPFAM" id="SSF48452">
    <property type="entry name" value="TPR-like"/>
    <property type="match status" value="1"/>
</dbReference>
<evidence type="ECO:0000313" key="1">
    <source>
        <dbReference type="EMBL" id="CAB4891025.1"/>
    </source>
</evidence>
<proteinExistence type="predicted"/>
<protein>
    <submittedName>
        <fullName evidence="2">Unannotated protein</fullName>
    </submittedName>
</protein>
<dbReference type="EMBL" id="CAFBNR010000051">
    <property type="protein sequence ID" value="CAB4965365.1"/>
    <property type="molecule type" value="Genomic_DNA"/>
</dbReference>
<dbReference type="InterPro" id="IPR036249">
    <property type="entry name" value="Thioredoxin-like_sf"/>
</dbReference>
<organism evidence="2">
    <name type="scientific">freshwater metagenome</name>
    <dbReference type="NCBI Taxonomy" id="449393"/>
    <lineage>
        <taxon>unclassified sequences</taxon>
        <taxon>metagenomes</taxon>
        <taxon>ecological metagenomes</taxon>
    </lineage>
</organism>
<accession>A0A6J7LCE0</accession>